<dbReference type="EC" id="2.7.13.3" evidence="3"/>
<dbReference type="CDD" id="cd00082">
    <property type="entry name" value="HisKA"/>
    <property type="match status" value="1"/>
</dbReference>
<dbReference type="SUPFAM" id="SSF47384">
    <property type="entry name" value="Homodimeric domain of signal transducing histidine kinase"/>
    <property type="match status" value="1"/>
</dbReference>
<gene>
    <name evidence="14" type="ORF">GCM10008957_33260</name>
</gene>
<dbReference type="PANTHER" id="PTHR45436:SF5">
    <property type="entry name" value="SENSOR HISTIDINE KINASE TRCS"/>
    <property type="match status" value="1"/>
</dbReference>
<dbReference type="InterPro" id="IPR003661">
    <property type="entry name" value="HisK_dim/P_dom"/>
</dbReference>
<keyword evidence="8 11" id="KW-1133">Transmembrane helix</keyword>
<dbReference type="Proteomes" id="UP000603865">
    <property type="component" value="Unassembled WGS sequence"/>
</dbReference>
<dbReference type="Pfam" id="PF02518">
    <property type="entry name" value="HATPase_c"/>
    <property type="match status" value="1"/>
</dbReference>
<dbReference type="PROSITE" id="PS50885">
    <property type="entry name" value="HAMP"/>
    <property type="match status" value="1"/>
</dbReference>
<reference evidence="14" key="1">
    <citation type="journal article" date="2014" name="Int. J. Syst. Evol. Microbiol.">
        <title>Complete genome sequence of Corynebacterium casei LMG S-19264T (=DSM 44701T), isolated from a smear-ripened cheese.</title>
        <authorList>
            <consortium name="US DOE Joint Genome Institute (JGI-PGF)"/>
            <person name="Walter F."/>
            <person name="Albersmeier A."/>
            <person name="Kalinowski J."/>
            <person name="Ruckert C."/>
        </authorList>
    </citation>
    <scope>NUCLEOTIDE SEQUENCE</scope>
    <source>
        <strain evidence="14">JCM 31311</strain>
    </source>
</reference>
<dbReference type="PRINTS" id="PR00344">
    <property type="entry name" value="BCTRLSENSOR"/>
</dbReference>
<feature type="transmembrane region" description="Helical" evidence="11">
    <location>
        <begin position="12"/>
        <end position="30"/>
    </location>
</feature>
<dbReference type="InterPro" id="IPR005467">
    <property type="entry name" value="His_kinase_dom"/>
</dbReference>
<keyword evidence="9" id="KW-0902">Two-component regulatory system</keyword>
<keyword evidence="7 14" id="KW-0418">Kinase</keyword>
<feature type="domain" description="Histidine kinase" evidence="12">
    <location>
        <begin position="228"/>
        <end position="438"/>
    </location>
</feature>
<dbReference type="Gene3D" id="1.10.287.130">
    <property type="match status" value="1"/>
</dbReference>
<dbReference type="Pfam" id="PF00512">
    <property type="entry name" value="HisKA"/>
    <property type="match status" value="1"/>
</dbReference>
<dbReference type="AlphaFoldDB" id="A0A918CCY4"/>
<reference evidence="14" key="2">
    <citation type="submission" date="2020-09" db="EMBL/GenBank/DDBJ databases">
        <authorList>
            <person name="Sun Q."/>
            <person name="Ohkuma M."/>
        </authorList>
    </citation>
    <scope>NUCLEOTIDE SEQUENCE</scope>
    <source>
        <strain evidence="14">JCM 31311</strain>
    </source>
</reference>
<comment type="caution">
    <text evidence="14">The sequence shown here is derived from an EMBL/GenBank/DDBJ whole genome shotgun (WGS) entry which is preliminary data.</text>
</comment>
<dbReference type="Gene3D" id="3.30.565.10">
    <property type="entry name" value="Histidine kinase-like ATPase, C-terminal domain"/>
    <property type="match status" value="1"/>
</dbReference>
<dbReference type="Pfam" id="PF00672">
    <property type="entry name" value="HAMP"/>
    <property type="match status" value="1"/>
</dbReference>
<evidence type="ECO:0000256" key="9">
    <source>
        <dbReference type="ARBA" id="ARBA00023012"/>
    </source>
</evidence>
<evidence type="ECO:0000256" key="7">
    <source>
        <dbReference type="ARBA" id="ARBA00022777"/>
    </source>
</evidence>
<dbReference type="InterPro" id="IPR036097">
    <property type="entry name" value="HisK_dim/P_sf"/>
</dbReference>
<dbReference type="InterPro" id="IPR050428">
    <property type="entry name" value="TCS_sensor_his_kinase"/>
</dbReference>
<feature type="transmembrane region" description="Helical" evidence="11">
    <location>
        <begin position="145"/>
        <end position="165"/>
    </location>
</feature>
<dbReference type="SMART" id="SM00387">
    <property type="entry name" value="HATPase_c"/>
    <property type="match status" value="1"/>
</dbReference>
<dbReference type="RefSeq" id="WP_189091641.1">
    <property type="nucleotide sequence ID" value="NZ_BMQL01000021.1"/>
</dbReference>
<comment type="catalytic activity">
    <reaction evidence="1">
        <text>ATP + protein L-histidine = ADP + protein N-phospho-L-histidine.</text>
        <dbReference type="EC" id="2.7.13.3"/>
    </reaction>
</comment>
<sequence length="441" mass="47900">MSLRWRLTLTYAALLGLMLLVAGSLSYVALRHTLYATLDESLRVFAQKQADQDRKPEVNAHLDPSVDVRAAFDALNRQQPIRMTVYDHGGNILDWGPSRVGFLPRAGTVQLGSERVFVLKTPRGWIQTSQSDADVRASLWQILRLGLLGVPIMLLVALGIGYGLADRALRPVDQVSDLAARIARSGHPGERVPQAPGADELARLTQTINDMLGKLDAQLTRERLFAHASAHELRTPISVIRTATGLALEQDRAPEQYRETLWQIHAVSEDMSALTGRLMTLASATRPAEQRAVNLADVVLMATEVHARETQEKQMHLQVSVEDAATSGDFNALVLAAGNLIQNAIKYSPQGSSIDVSCEVDATQVRLVVQDAGPGIPETEMPRLTQPFQRGAQTQNLSGAGLGLALVQTVMEAHGGRLELVNRPQGGLGATLVLPRRLSSD</sequence>
<evidence type="ECO:0000259" key="13">
    <source>
        <dbReference type="PROSITE" id="PS50885"/>
    </source>
</evidence>
<dbReference type="CDD" id="cd06225">
    <property type="entry name" value="HAMP"/>
    <property type="match status" value="1"/>
</dbReference>
<evidence type="ECO:0000256" key="3">
    <source>
        <dbReference type="ARBA" id="ARBA00012438"/>
    </source>
</evidence>
<dbReference type="Gene3D" id="6.10.340.10">
    <property type="match status" value="1"/>
</dbReference>
<evidence type="ECO:0000256" key="5">
    <source>
        <dbReference type="ARBA" id="ARBA00022679"/>
    </source>
</evidence>
<dbReference type="SMART" id="SM00304">
    <property type="entry name" value="HAMP"/>
    <property type="match status" value="1"/>
</dbReference>
<organism evidence="14 15">
    <name type="scientific">Deinococcus ruber</name>
    <dbReference type="NCBI Taxonomy" id="1848197"/>
    <lineage>
        <taxon>Bacteria</taxon>
        <taxon>Thermotogati</taxon>
        <taxon>Deinococcota</taxon>
        <taxon>Deinococci</taxon>
        <taxon>Deinococcales</taxon>
        <taxon>Deinococcaceae</taxon>
        <taxon>Deinococcus</taxon>
    </lineage>
</organism>
<evidence type="ECO:0000259" key="12">
    <source>
        <dbReference type="PROSITE" id="PS50109"/>
    </source>
</evidence>
<evidence type="ECO:0000256" key="1">
    <source>
        <dbReference type="ARBA" id="ARBA00000085"/>
    </source>
</evidence>
<evidence type="ECO:0000256" key="8">
    <source>
        <dbReference type="ARBA" id="ARBA00022989"/>
    </source>
</evidence>
<name>A0A918CCY4_9DEIO</name>
<dbReference type="SUPFAM" id="SSF55874">
    <property type="entry name" value="ATPase domain of HSP90 chaperone/DNA topoisomerase II/histidine kinase"/>
    <property type="match status" value="1"/>
</dbReference>
<dbReference type="InterPro" id="IPR003594">
    <property type="entry name" value="HATPase_dom"/>
</dbReference>
<feature type="domain" description="HAMP" evidence="13">
    <location>
        <begin position="166"/>
        <end position="220"/>
    </location>
</feature>
<evidence type="ECO:0000313" key="14">
    <source>
        <dbReference type="EMBL" id="GGR17862.1"/>
    </source>
</evidence>
<evidence type="ECO:0000256" key="4">
    <source>
        <dbReference type="ARBA" id="ARBA00022553"/>
    </source>
</evidence>
<keyword evidence="15" id="KW-1185">Reference proteome</keyword>
<dbReference type="InterPro" id="IPR003660">
    <property type="entry name" value="HAMP_dom"/>
</dbReference>
<dbReference type="EMBL" id="BMQL01000021">
    <property type="protein sequence ID" value="GGR17862.1"/>
    <property type="molecule type" value="Genomic_DNA"/>
</dbReference>
<keyword evidence="5" id="KW-0808">Transferase</keyword>
<accession>A0A918CCY4</accession>
<protein>
    <recommendedName>
        <fullName evidence="3">histidine kinase</fullName>
        <ecNumber evidence="3">2.7.13.3</ecNumber>
    </recommendedName>
</protein>
<comment type="subcellular location">
    <subcellularLocation>
        <location evidence="2">Membrane</location>
    </subcellularLocation>
</comment>
<evidence type="ECO:0000256" key="6">
    <source>
        <dbReference type="ARBA" id="ARBA00022692"/>
    </source>
</evidence>
<evidence type="ECO:0000256" key="10">
    <source>
        <dbReference type="ARBA" id="ARBA00023136"/>
    </source>
</evidence>
<dbReference type="GO" id="GO:0005886">
    <property type="term" value="C:plasma membrane"/>
    <property type="evidence" value="ECO:0007669"/>
    <property type="project" value="TreeGrafter"/>
</dbReference>
<dbReference type="SMART" id="SM00388">
    <property type="entry name" value="HisKA"/>
    <property type="match status" value="1"/>
</dbReference>
<dbReference type="PROSITE" id="PS50109">
    <property type="entry name" value="HIS_KIN"/>
    <property type="match status" value="1"/>
</dbReference>
<keyword evidence="6 11" id="KW-0812">Transmembrane</keyword>
<dbReference type="PANTHER" id="PTHR45436">
    <property type="entry name" value="SENSOR HISTIDINE KINASE YKOH"/>
    <property type="match status" value="1"/>
</dbReference>
<dbReference type="InterPro" id="IPR036890">
    <property type="entry name" value="HATPase_C_sf"/>
</dbReference>
<evidence type="ECO:0000256" key="11">
    <source>
        <dbReference type="SAM" id="Phobius"/>
    </source>
</evidence>
<keyword evidence="4" id="KW-0597">Phosphoprotein</keyword>
<keyword evidence="10 11" id="KW-0472">Membrane</keyword>
<evidence type="ECO:0000256" key="2">
    <source>
        <dbReference type="ARBA" id="ARBA00004370"/>
    </source>
</evidence>
<dbReference type="GO" id="GO:0000155">
    <property type="term" value="F:phosphorelay sensor kinase activity"/>
    <property type="evidence" value="ECO:0007669"/>
    <property type="project" value="InterPro"/>
</dbReference>
<dbReference type="CDD" id="cd00075">
    <property type="entry name" value="HATPase"/>
    <property type="match status" value="1"/>
</dbReference>
<dbReference type="InterPro" id="IPR004358">
    <property type="entry name" value="Sig_transdc_His_kin-like_C"/>
</dbReference>
<evidence type="ECO:0000313" key="15">
    <source>
        <dbReference type="Proteomes" id="UP000603865"/>
    </source>
</evidence>
<proteinExistence type="predicted"/>